<evidence type="ECO:0000313" key="3">
    <source>
        <dbReference type="RefSeq" id="XP_026485028.2"/>
    </source>
</evidence>
<dbReference type="Proteomes" id="UP001652626">
    <property type="component" value="Chromosome 5"/>
</dbReference>
<organism evidence="2 3">
    <name type="scientific">Vanessa tameamea</name>
    <name type="common">Kamehameha butterfly</name>
    <dbReference type="NCBI Taxonomy" id="334116"/>
    <lineage>
        <taxon>Eukaryota</taxon>
        <taxon>Metazoa</taxon>
        <taxon>Ecdysozoa</taxon>
        <taxon>Arthropoda</taxon>
        <taxon>Hexapoda</taxon>
        <taxon>Insecta</taxon>
        <taxon>Pterygota</taxon>
        <taxon>Neoptera</taxon>
        <taxon>Endopterygota</taxon>
        <taxon>Lepidoptera</taxon>
        <taxon>Glossata</taxon>
        <taxon>Ditrysia</taxon>
        <taxon>Papilionoidea</taxon>
        <taxon>Nymphalidae</taxon>
        <taxon>Nymphalinae</taxon>
        <taxon>Vanessa</taxon>
    </lineage>
</organism>
<feature type="signal peptide" evidence="1">
    <location>
        <begin position="1"/>
        <end position="18"/>
    </location>
</feature>
<dbReference type="AlphaFoldDB" id="A0A8B8HJK2"/>
<reference evidence="3" key="1">
    <citation type="submission" date="2025-08" db="UniProtKB">
        <authorList>
            <consortium name="RefSeq"/>
        </authorList>
    </citation>
    <scope>IDENTIFICATION</scope>
    <source>
        <tissue evidence="3">Whole body</tissue>
    </source>
</reference>
<dbReference type="InterPro" id="IPR020234">
    <property type="entry name" value="Mite_allergen_group-7"/>
</dbReference>
<gene>
    <name evidence="3" type="primary">LOC113392701</name>
</gene>
<feature type="chain" id="PRO_5046685592" evidence="1">
    <location>
        <begin position="19"/>
        <end position="624"/>
    </location>
</feature>
<dbReference type="Gene3D" id="3.15.10.30">
    <property type="entry name" value="Haemolymph juvenile hormone binding protein"/>
    <property type="match status" value="1"/>
</dbReference>
<evidence type="ECO:0000256" key="1">
    <source>
        <dbReference type="SAM" id="SignalP"/>
    </source>
</evidence>
<evidence type="ECO:0000313" key="2">
    <source>
        <dbReference type="Proteomes" id="UP001652626"/>
    </source>
</evidence>
<accession>A0A8B8HJK2</accession>
<dbReference type="InterPro" id="IPR038606">
    <property type="entry name" value="To_sf"/>
</dbReference>
<keyword evidence="2" id="KW-1185">Reference proteome</keyword>
<dbReference type="PANTHER" id="PTHR11008">
    <property type="entry name" value="PROTEIN TAKEOUT-LIKE PROTEIN"/>
    <property type="match status" value="1"/>
</dbReference>
<dbReference type="GeneID" id="113392701"/>
<dbReference type="Pfam" id="PF16984">
    <property type="entry name" value="Grp7_allergen"/>
    <property type="match status" value="1"/>
</dbReference>
<dbReference type="OrthoDB" id="6412801at2759"/>
<protein>
    <submittedName>
        <fullName evidence="3">Uncharacterized protein LOC113392701</fullName>
    </submittedName>
</protein>
<dbReference type="Pfam" id="PF06585">
    <property type="entry name" value="JHBP"/>
    <property type="match status" value="1"/>
</dbReference>
<name>A0A8B8HJK2_VANTA</name>
<dbReference type="SMART" id="SM00700">
    <property type="entry name" value="JHBP"/>
    <property type="match status" value="1"/>
</dbReference>
<dbReference type="InterPro" id="IPR010562">
    <property type="entry name" value="Haemolymph_juvenile_hormone-bd"/>
</dbReference>
<dbReference type="PANTHER" id="PTHR11008:SF13">
    <property type="entry name" value="FI04421P"/>
    <property type="match status" value="1"/>
</dbReference>
<dbReference type="RefSeq" id="XP_026485028.2">
    <property type="nucleotide sequence ID" value="XM_026629243.2"/>
</dbReference>
<keyword evidence="1" id="KW-0732">Signal</keyword>
<sequence length="624" mass="70551">MCSTSFLLLLFSLQVTHANTQGEELTFETTKSYEITEAAYDEFSLETTKSNQTKVTVDDDLFFETTKSNETTEATGDEISYETTIINETTEAGDEFFFDTTKSNETTEATGDEISYETTIINETTEAGDEFFFDTTKSDETTEATGKEFSYGTTKINESKETVNDEFSFKTTTESIGTLETAGDEFSFEAMKNNETKQVEVKLSDYILKVIEYYKQPNPEGLPNANIPDPYFVPDSRQILGFGTNLEFTDTAVHGVNKFRVLYINANIGKMECHSAFEIDKLQVRGKYSLNVWLNSYPGDFTADIIGIKNKVLATLGVEQDGKLRAQNISVDITFKNITVKFENAGFLATMLQGVFNSMGSLVYDSIRTYLVQDAHTNMREYINKKLDKIVGNIKFPNTVSPLDMIMVDIRNKIKDMKMDPLEIEDYCSQIGIFKIALNNTLLKGLSTFHRTGNITLSLENNTVVSDFNIGAKELRGSTRWEVSGINGYLIKTGTVSFSVEYIQARFVLALALNKIKSVEFRDLQLDVGNIQIGSDGTGTLDYIIELSANILPTLLRYQLIEAMETPVRWLVQHKIDNLNLEEVIINELPKIDQLQREDFQLTELRSLNSTDEIFFDDEEFFNF</sequence>
<proteinExistence type="predicted"/>
<dbReference type="OMA" id="HGVNKFR"/>